<feature type="compositionally biased region" description="Polar residues" evidence="1">
    <location>
        <begin position="466"/>
        <end position="477"/>
    </location>
</feature>
<sequence length="707" mass="78211">MQLLQLLLCILNRKDMPSPYPVLNNKPIDQWKVTELKDELKKRKLPLRGLKDELVRRLDEALREEMNSQPESENEDEEEEQVETPPIHSENREVVELEEDPPVQQEVEVNEPPPVQQEVEVNETPLVQQEDEEIKEAPPVQQELEVKEAPPVQQDQIESLEEAPAPVLLKKENTESSPEEELENPIDAPETNKAENSDTKMEERENIETIVEPKTDGTGVEPVCASNPLDEIPEIDLKGAEEVKPGQAELVEQVPKVGPDTGSQVKCESISSNESFKCINVENKLKDNLNADNFDLEKQVEVKQDIQDDKNKEPVKNQADTSLEGENYETPSNNINSIMDADSGSPEKLNLDRSSGDESMEEDLTESSKPPVESAGDGSQDMVKEEVNSENAPADNDKMDISAAVEAVAAPSEKRKLEGQEVAQNPSENFKRQRRWNTESLKVLDLPNLSSSSTPKDLASPVPPKSTFNRSDSNVSIGSPKERIVPASQKPATNSLRIDKFLRPFTLKAVQGLLGKTGSVSSFWMDHIKTHCYVTYSSVEEAIATRNAIYNLQWPPNGGNQLIVEFVDPQEVKQRLEAPPQSPAVAAPPTISPKTNLSTTPKASPVGQSAAQQAPFSRQNSTPRNQQQQVQLPPPPPLPAPGSGNAKPVRERLPPPPPLKKTDPQPAVVTLDDLFRKTKAVPRIYYLPLSEETVAAKLAARAKAAKE</sequence>
<dbReference type="SUPFAM" id="SSF68906">
    <property type="entry name" value="SAP domain"/>
    <property type="match status" value="1"/>
</dbReference>
<dbReference type="GO" id="GO:0003676">
    <property type="term" value="F:nucleic acid binding"/>
    <property type="evidence" value="ECO:0007669"/>
    <property type="project" value="InterPro"/>
</dbReference>
<dbReference type="InterPro" id="IPR003034">
    <property type="entry name" value="SAP_dom"/>
</dbReference>
<dbReference type="InterPro" id="IPR034257">
    <property type="entry name" value="Acinus_RRM"/>
</dbReference>
<dbReference type="InterPro" id="IPR035979">
    <property type="entry name" value="RBD_domain_sf"/>
</dbReference>
<feature type="region of interest" description="Disordered" evidence="1">
    <location>
        <begin position="61"/>
        <end position="229"/>
    </location>
</feature>
<evidence type="ECO:0000256" key="1">
    <source>
        <dbReference type="SAM" id="MobiDB-lite"/>
    </source>
</evidence>
<feature type="compositionally biased region" description="Basic and acidic residues" evidence="1">
    <location>
        <begin position="190"/>
        <end position="215"/>
    </location>
</feature>
<evidence type="ECO:0000313" key="4">
    <source>
        <dbReference type="Proteomes" id="UP000623129"/>
    </source>
</evidence>
<feature type="region of interest" description="Disordered" evidence="1">
    <location>
        <begin position="574"/>
        <end position="667"/>
    </location>
</feature>
<feature type="compositionally biased region" description="Basic and acidic residues" evidence="1">
    <location>
        <begin position="302"/>
        <end position="315"/>
    </location>
</feature>
<dbReference type="SUPFAM" id="SSF54928">
    <property type="entry name" value="RNA-binding domain, RBD"/>
    <property type="match status" value="1"/>
</dbReference>
<feature type="compositionally biased region" description="Acidic residues" evidence="1">
    <location>
        <begin position="72"/>
        <end position="82"/>
    </location>
</feature>
<feature type="domain" description="SAP" evidence="2">
    <location>
        <begin position="28"/>
        <end position="62"/>
    </location>
</feature>
<accession>A0A833QP10</accession>
<dbReference type="Pfam" id="PF02037">
    <property type="entry name" value="SAP"/>
    <property type="match status" value="1"/>
</dbReference>
<name>A0A833QP10_9POAL</name>
<feature type="region of interest" description="Disordered" evidence="1">
    <location>
        <begin position="302"/>
        <end position="490"/>
    </location>
</feature>
<dbReference type="PROSITE" id="PS50800">
    <property type="entry name" value="SAP"/>
    <property type="match status" value="1"/>
</dbReference>
<dbReference type="Pfam" id="PF16294">
    <property type="entry name" value="RSB_motif"/>
    <property type="match status" value="1"/>
</dbReference>
<dbReference type="Gene3D" id="1.10.720.30">
    <property type="entry name" value="SAP domain"/>
    <property type="match status" value="1"/>
</dbReference>
<dbReference type="PANTHER" id="PTHR47031:SF3">
    <property type="entry name" value="SAP DOMAIN-CONTAINING PROTEIN"/>
    <property type="match status" value="1"/>
</dbReference>
<proteinExistence type="predicted"/>
<evidence type="ECO:0000313" key="3">
    <source>
        <dbReference type="EMBL" id="KAF3322988.1"/>
    </source>
</evidence>
<protein>
    <submittedName>
        <fullName evidence="3">SAP domain containing protein</fullName>
    </submittedName>
</protein>
<organism evidence="3 4">
    <name type="scientific">Carex littledalei</name>
    <dbReference type="NCBI Taxonomy" id="544730"/>
    <lineage>
        <taxon>Eukaryota</taxon>
        <taxon>Viridiplantae</taxon>
        <taxon>Streptophyta</taxon>
        <taxon>Embryophyta</taxon>
        <taxon>Tracheophyta</taxon>
        <taxon>Spermatophyta</taxon>
        <taxon>Magnoliopsida</taxon>
        <taxon>Liliopsida</taxon>
        <taxon>Poales</taxon>
        <taxon>Cyperaceae</taxon>
        <taxon>Cyperoideae</taxon>
        <taxon>Cariceae</taxon>
        <taxon>Carex</taxon>
        <taxon>Carex subgen. Euthyceras</taxon>
    </lineage>
</organism>
<dbReference type="CDD" id="cd12432">
    <property type="entry name" value="RRM_ACINU"/>
    <property type="match status" value="1"/>
</dbReference>
<dbReference type="Proteomes" id="UP000623129">
    <property type="component" value="Unassembled WGS sequence"/>
</dbReference>
<comment type="caution">
    <text evidence="3">The sequence shown here is derived from an EMBL/GenBank/DDBJ whole genome shotgun (WGS) entry which is preliminary data.</text>
</comment>
<feature type="compositionally biased region" description="Polar residues" evidence="1">
    <location>
        <begin position="592"/>
        <end position="625"/>
    </location>
</feature>
<dbReference type="OrthoDB" id="5348404at2759"/>
<dbReference type="PANTHER" id="PTHR47031">
    <property type="entry name" value="SAP DNA-BINDING DOMAIN-CONTAINING PROTEIN"/>
    <property type="match status" value="1"/>
</dbReference>
<reference evidence="3" key="1">
    <citation type="submission" date="2020-01" db="EMBL/GenBank/DDBJ databases">
        <title>Genome sequence of Kobresia littledalei, the first chromosome-level genome in the family Cyperaceae.</title>
        <authorList>
            <person name="Qu G."/>
        </authorList>
    </citation>
    <scope>NUCLEOTIDE SEQUENCE</scope>
    <source>
        <strain evidence="3">C.B.Clarke</strain>
        <tissue evidence="3">Leaf</tissue>
    </source>
</reference>
<feature type="compositionally biased region" description="Low complexity" evidence="1">
    <location>
        <begin position="402"/>
        <end position="411"/>
    </location>
</feature>
<dbReference type="AlphaFoldDB" id="A0A833QP10"/>
<dbReference type="SMART" id="SM00513">
    <property type="entry name" value="SAP"/>
    <property type="match status" value="1"/>
</dbReference>
<evidence type="ECO:0000259" key="2">
    <source>
        <dbReference type="PROSITE" id="PS50800"/>
    </source>
</evidence>
<dbReference type="EMBL" id="SWLB01000024">
    <property type="protein sequence ID" value="KAF3322988.1"/>
    <property type="molecule type" value="Genomic_DNA"/>
</dbReference>
<gene>
    <name evidence="3" type="ORF">FCM35_KLT12977</name>
</gene>
<dbReference type="InterPro" id="IPR032552">
    <property type="entry name" value="RSB_motif"/>
</dbReference>
<keyword evidence="4" id="KW-1185">Reference proteome</keyword>
<dbReference type="InterPro" id="IPR036361">
    <property type="entry name" value="SAP_dom_sf"/>
</dbReference>